<evidence type="ECO:0000313" key="7">
    <source>
        <dbReference type="Proteomes" id="UP000886700"/>
    </source>
</evidence>
<proteinExistence type="inferred from homology"/>
<protein>
    <submittedName>
        <fullName evidence="8">Interferon lambda-2-like</fullName>
    </submittedName>
</protein>
<dbReference type="Pfam" id="PF15177">
    <property type="entry name" value="IL28A"/>
    <property type="match status" value="1"/>
</dbReference>
<reference evidence="8" key="1">
    <citation type="submission" date="2025-08" db="UniProtKB">
        <authorList>
            <consortium name="RefSeq"/>
        </authorList>
    </citation>
    <scope>IDENTIFICATION</scope>
    <source>
        <tissue evidence="8">Liver</tissue>
    </source>
</reference>
<organism evidence="7 8">
    <name type="scientific">Mesocricetus auratus</name>
    <name type="common">Golden hamster</name>
    <dbReference type="NCBI Taxonomy" id="10036"/>
    <lineage>
        <taxon>Eukaryota</taxon>
        <taxon>Metazoa</taxon>
        <taxon>Chordata</taxon>
        <taxon>Craniata</taxon>
        <taxon>Vertebrata</taxon>
        <taxon>Euteleostomi</taxon>
        <taxon>Mammalia</taxon>
        <taxon>Eutheria</taxon>
        <taxon>Euarchontoglires</taxon>
        <taxon>Glires</taxon>
        <taxon>Rodentia</taxon>
        <taxon>Myomorpha</taxon>
        <taxon>Muroidea</taxon>
        <taxon>Cricetidae</taxon>
        <taxon>Cricetinae</taxon>
        <taxon>Mesocricetus</taxon>
    </lineage>
</organism>
<dbReference type="InterPro" id="IPR038326">
    <property type="entry name" value="IFN-lambda_sf"/>
</dbReference>
<evidence type="ECO:0000256" key="4">
    <source>
        <dbReference type="ARBA" id="ARBA00022525"/>
    </source>
</evidence>
<evidence type="ECO:0000313" key="8">
    <source>
        <dbReference type="RefSeq" id="XP_040590428.1"/>
    </source>
</evidence>
<sequence length="226" mass="24789">MCKPGLKSREPCSSGDTWDLTMATLFATGSGDHDAGLGHSLSCPSFQAPSRLRRGCHISIFQSISQPELDVFKNAPEALEESLPQKKVQCGTRLSPGGWKLAQLPVQERPEALQAELNLTLKVLENVTDPGLGPILDQPLLTLNHIHSQLQACTQPQPAAEPRPPSRRLSRWLHRLQEAQEKETPGCLEVSVTSNLFRLLIRDLKCVASGNQCDSVSWPGTAYPRL</sequence>
<evidence type="ECO:0000256" key="1">
    <source>
        <dbReference type="ARBA" id="ARBA00004613"/>
    </source>
</evidence>
<dbReference type="PANTHER" id="PTHR31943:SF1">
    <property type="entry name" value="INTERFERON LAMBDA-2-RELATED"/>
    <property type="match status" value="1"/>
</dbReference>
<dbReference type="Proteomes" id="UP000886700">
    <property type="component" value="Unplaced"/>
</dbReference>
<gene>
    <name evidence="8" type="primary">LOC121135532</name>
</gene>
<dbReference type="Gene3D" id="1.20.1250.60">
    <property type="entry name" value="Interferon lambda"/>
    <property type="match status" value="1"/>
</dbReference>
<keyword evidence="5" id="KW-0732">Signal</keyword>
<accession>A0ABM2WPR9</accession>
<comment type="subcellular location">
    <subcellularLocation>
        <location evidence="1">Secreted</location>
    </subcellularLocation>
</comment>
<dbReference type="PANTHER" id="PTHR31943">
    <property type="entry name" value="INTERLEUKIN-28 AND 29"/>
    <property type="match status" value="1"/>
</dbReference>
<comment type="similarity">
    <text evidence="2">Belongs to the lambda interferon family.</text>
</comment>
<keyword evidence="3" id="KW-0202">Cytokine</keyword>
<dbReference type="InterPro" id="IPR029177">
    <property type="entry name" value="INF_lambda"/>
</dbReference>
<evidence type="ECO:0000256" key="5">
    <source>
        <dbReference type="ARBA" id="ARBA00022729"/>
    </source>
</evidence>
<dbReference type="GeneID" id="121135532"/>
<keyword evidence="6" id="KW-0051">Antiviral defense</keyword>
<evidence type="ECO:0000256" key="2">
    <source>
        <dbReference type="ARBA" id="ARBA00008717"/>
    </source>
</evidence>
<evidence type="ECO:0000256" key="6">
    <source>
        <dbReference type="ARBA" id="ARBA00023118"/>
    </source>
</evidence>
<dbReference type="RefSeq" id="XP_040590428.1">
    <property type="nucleotide sequence ID" value="XM_040734494.1"/>
</dbReference>
<name>A0ABM2WPR9_MESAU</name>
<keyword evidence="7" id="KW-1185">Reference proteome</keyword>
<evidence type="ECO:0000256" key="3">
    <source>
        <dbReference type="ARBA" id="ARBA00022514"/>
    </source>
</evidence>
<keyword evidence="4" id="KW-0964">Secreted</keyword>